<feature type="compositionally biased region" description="Low complexity" evidence="1">
    <location>
        <begin position="338"/>
        <end position="355"/>
    </location>
</feature>
<feature type="region of interest" description="Disordered" evidence="1">
    <location>
        <begin position="318"/>
        <end position="360"/>
    </location>
</feature>
<proteinExistence type="predicted"/>
<feature type="compositionally biased region" description="Basic and acidic residues" evidence="1">
    <location>
        <begin position="318"/>
        <end position="337"/>
    </location>
</feature>
<name>A0A167ULE6_9AGAM</name>
<dbReference type="EMBL" id="KV417964">
    <property type="protein sequence ID" value="KZP04063.1"/>
    <property type="molecule type" value="Genomic_DNA"/>
</dbReference>
<gene>
    <name evidence="2" type="ORF">FIBSPDRAFT_941193</name>
</gene>
<sequence>MKLEVPASDDCDLTIVEHGSQTAHPSDSSPCSDNNSLSDVGLSRHSEFDLTESLVEFAVESTIFRVRSFFLDRESRGSYRFYTPGVNRVYLEGTTCLEFASLKFFYYGTRYEMTGIRPRAISEVYTHPHNIDPAQWIVISEKNNVVEWLLEARTALCSREASKPVLTKCDLVDDDFEREERAKERLKREKETLRQEQEREKERLEKEQKQKQKQERLKRETERLQHEQEQERLEQRAIRARDERESQKAEQENAEARAHAIERERKEKQMSIFERNREAERKTAEMARVGELDRLWGLDDPSGPPFPLPVKAQTDLKCTTEDHPAPKSLRLKGDAKTKTSTPPTSTCTEATATAPSKKRLSLKEEMAQAEAAHWEGEEDRQAFECYNTSITACR</sequence>
<reference evidence="2" key="1">
    <citation type="journal article" date="2016" name="Mol. Biol. Evol.">
        <title>Comparative Genomics of Early-Diverging Mushroom-Forming Fungi Provides Insights into the Origins of Lignocellulose Decay Capabilities.</title>
        <authorList>
            <person name="Nagy L.G."/>
            <person name="Riley R."/>
            <person name="Tritt A."/>
            <person name="Adam C."/>
            <person name="Daum C."/>
            <person name="Floudas D."/>
            <person name="Sun H."/>
            <person name="Yadav J.S."/>
            <person name="Pangilinan J."/>
            <person name="Larsson K.H."/>
            <person name="Matsuura K."/>
            <person name="Barry K."/>
            <person name="Labutti K."/>
            <person name="Kuo R."/>
            <person name="Ohm R.A."/>
            <person name="Bhattacharya S.S."/>
            <person name="Shirouzu T."/>
            <person name="Yoshinaga Y."/>
            <person name="Martin F.M."/>
            <person name="Grigoriev I.V."/>
            <person name="Hibbett D.S."/>
        </authorList>
    </citation>
    <scope>NUCLEOTIDE SEQUENCE [LARGE SCALE GENOMIC DNA]</scope>
    <source>
        <strain evidence="2">CBS 109695</strain>
    </source>
</reference>
<evidence type="ECO:0000313" key="2">
    <source>
        <dbReference type="EMBL" id="KZP04063.1"/>
    </source>
</evidence>
<dbReference type="STRING" id="436010.A0A167ULE6"/>
<accession>A0A167ULE6</accession>
<protein>
    <submittedName>
        <fullName evidence="2">Uncharacterized protein</fullName>
    </submittedName>
</protein>
<evidence type="ECO:0000256" key="1">
    <source>
        <dbReference type="SAM" id="MobiDB-lite"/>
    </source>
</evidence>
<dbReference type="AlphaFoldDB" id="A0A167ULE6"/>
<organism evidence="2">
    <name type="scientific">Athelia psychrophila</name>
    <dbReference type="NCBI Taxonomy" id="1759441"/>
    <lineage>
        <taxon>Eukaryota</taxon>
        <taxon>Fungi</taxon>
        <taxon>Dikarya</taxon>
        <taxon>Basidiomycota</taxon>
        <taxon>Agaricomycotina</taxon>
        <taxon>Agaricomycetes</taxon>
        <taxon>Agaricomycetidae</taxon>
        <taxon>Atheliales</taxon>
        <taxon>Atheliaceae</taxon>
        <taxon>Athelia</taxon>
    </lineage>
</organism>
<feature type="region of interest" description="Disordered" evidence="1">
    <location>
        <begin position="185"/>
        <end position="285"/>
    </location>
</feature>